<evidence type="ECO:0000313" key="2">
    <source>
        <dbReference type="EMBL" id="VDM61603.1"/>
    </source>
</evidence>
<feature type="region of interest" description="Disordered" evidence="1">
    <location>
        <begin position="1"/>
        <end position="20"/>
    </location>
</feature>
<protein>
    <submittedName>
        <fullName evidence="2 4">Uncharacterized protein</fullName>
    </submittedName>
</protein>
<reference evidence="2 3" key="2">
    <citation type="submission" date="2018-11" db="EMBL/GenBank/DDBJ databases">
        <authorList>
            <consortium name="Pathogen Informatics"/>
        </authorList>
    </citation>
    <scope>NUCLEOTIDE SEQUENCE [LARGE SCALE GENOMIC DNA]</scope>
    <source>
        <strain evidence="2 3">Costa Rica</strain>
    </source>
</reference>
<keyword evidence="3" id="KW-1185">Reference proteome</keyword>
<name>A0A0R3PVG2_ANGCS</name>
<dbReference type="WBParaSite" id="ACOC_0001001701-mRNA-1">
    <property type="protein sequence ID" value="ACOC_0001001701-mRNA-1"/>
    <property type="gene ID" value="ACOC_0001001701"/>
</dbReference>
<gene>
    <name evidence="2" type="ORF">ACOC_LOCUS10018</name>
</gene>
<reference evidence="4" key="1">
    <citation type="submission" date="2017-02" db="UniProtKB">
        <authorList>
            <consortium name="WormBaseParasite"/>
        </authorList>
    </citation>
    <scope>IDENTIFICATION</scope>
</reference>
<dbReference type="AlphaFoldDB" id="A0A0R3PVG2"/>
<evidence type="ECO:0000256" key="1">
    <source>
        <dbReference type="SAM" id="MobiDB-lite"/>
    </source>
</evidence>
<sequence length="223" mass="25616">MVIDDTPRIENRSWKSGGLKPWKSPPCNPWVIEGETLPRRNEDWRNEKYAGESVGGKTSLLSEVREWSENSSGRDSALIAKKDSIKGLSDTELEKVAHLQLKLMAEMEGKAGKVDYLPERECGHPKSEEKNGILQGYKLERNTAHSSYADEDKRCHLENEPYKLNSGGLMVLKSNFEEVHMLTRNNRVGATGEHKSEPKEENWYEDYLKNVNRRKVELRNRFA</sequence>
<organism evidence="4">
    <name type="scientific">Angiostrongylus costaricensis</name>
    <name type="common">Nematode worm</name>
    <dbReference type="NCBI Taxonomy" id="334426"/>
    <lineage>
        <taxon>Eukaryota</taxon>
        <taxon>Metazoa</taxon>
        <taxon>Ecdysozoa</taxon>
        <taxon>Nematoda</taxon>
        <taxon>Chromadorea</taxon>
        <taxon>Rhabditida</taxon>
        <taxon>Rhabditina</taxon>
        <taxon>Rhabditomorpha</taxon>
        <taxon>Strongyloidea</taxon>
        <taxon>Metastrongylidae</taxon>
        <taxon>Angiostrongylus</taxon>
    </lineage>
</organism>
<evidence type="ECO:0000313" key="4">
    <source>
        <dbReference type="WBParaSite" id="ACOC_0001001701-mRNA-1"/>
    </source>
</evidence>
<dbReference type="EMBL" id="UYYA01004394">
    <property type="protein sequence ID" value="VDM61603.1"/>
    <property type="molecule type" value="Genomic_DNA"/>
</dbReference>
<evidence type="ECO:0000313" key="3">
    <source>
        <dbReference type="Proteomes" id="UP000267027"/>
    </source>
</evidence>
<dbReference type="Proteomes" id="UP000267027">
    <property type="component" value="Unassembled WGS sequence"/>
</dbReference>
<accession>A0A0R3PVG2</accession>
<proteinExistence type="predicted"/>
<feature type="compositionally biased region" description="Basic and acidic residues" evidence="1">
    <location>
        <begin position="1"/>
        <end position="13"/>
    </location>
</feature>